<keyword evidence="5 7" id="KW-0472">Membrane</keyword>
<dbReference type="PANTHER" id="PTHR11403">
    <property type="entry name" value="CYTOCHROME C OXIDASE SUBUNIT III"/>
    <property type="match status" value="1"/>
</dbReference>
<keyword evidence="4 7" id="KW-1133">Transmembrane helix</keyword>
<evidence type="ECO:0000256" key="6">
    <source>
        <dbReference type="RuleBase" id="RU003376"/>
    </source>
</evidence>
<evidence type="ECO:0000313" key="9">
    <source>
        <dbReference type="EMBL" id="TMQ57001.1"/>
    </source>
</evidence>
<evidence type="ECO:0000256" key="7">
    <source>
        <dbReference type="SAM" id="Phobius"/>
    </source>
</evidence>
<dbReference type="PROSITE" id="PS50253">
    <property type="entry name" value="COX3"/>
    <property type="match status" value="1"/>
</dbReference>
<organism evidence="9 10">
    <name type="scientific">Eiseniibacteriota bacterium</name>
    <dbReference type="NCBI Taxonomy" id="2212470"/>
    <lineage>
        <taxon>Bacteria</taxon>
        <taxon>Candidatus Eiseniibacteriota</taxon>
    </lineage>
</organism>
<comment type="similarity">
    <text evidence="2 6">Belongs to the cytochrome c oxidase subunit 3 family.</text>
</comment>
<accession>A0A538T040</accession>
<feature type="transmembrane region" description="Helical" evidence="7">
    <location>
        <begin position="119"/>
        <end position="146"/>
    </location>
</feature>
<comment type="subcellular location">
    <subcellularLocation>
        <location evidence="6">Cell membrane</location>
        <topology evidence="6">Multi-pass membrane protein</topology>
    </subcellularLocation>
    <subcellularLocation>
        <location evidence="1">Membrane</location>
        <topology evidence="1">Multi-pass membrane protein</topology>
    </subcellularLocation>
</comment>
<proteinExistence type="inferred from homology"/>
<dbReference type="EMBL" id="VBOS01000140">
    <property type="protein sequence ID" value="TMQ57001.1"/>
    <property type="molecule type" value="Genomic_DNA"/>
</dbReference>
<dbReference type="SUPFAM" id="SSF81452">
    <property type="entry name" value="Cytochrome c oxidase subunit III-like"/>
    <property type="match status" value="1"/>
</dbReference>
<evidence type="ECO:0000256" key="1">
    <source>
        <dbReference type="ARBA" id="ARBA00004141"/>
    </source>
</evidence>
<dbReference type="PANTHER" id="PTHR11403:SF6">
    <property type="entry name" value="NITRIC OXIDE REDUCTASE SUBUNIT E"/>
    <property type="match status" value="1"/>
</dbReference>
<dbReference type="InterPro" id="IPR024791">
    <property type="entry name" value="Cyt_c/ubiquinol_Oxase_su3"/>
</dbReference>
<keyword evidence="3 6" id="KW-0812">Transmembrane</keyword>
<name>A0A538T040_UNCEI</name>
<dbReference type="InterPro" id="IPR000298">
    <property type="entry name" value="Cyt_c_oxidase-like_su3"/>
</dbReference>
<dbReference type="InterPro" id="IPR035973">
    <property type="entry name" value="Cyt_c_oxidase_su3-like_sf"/>
</dbReference>
<evidence type="ECO:0000256" key="3">
    <source>
        <dbReference type="ARBA" id="ARBA00022692"/>
    </source>
</evidence>
<dbReference type="GO" id="GO:0004129">
    <property type="term" value="F:cytochrome-c oxidase activity"/>
    <property type="evidence" value="ECO:0007669"/>
    <property type="project" value="InterPro"/>
</dbReference>
<comment type="caution">
    <text evidence="9">The sequence shown here is derived from an EMBL/GenBank/DDBJ whole genome shotgun (WGS) entry which is preliminary data.</text>
</comment>
<feature type="transmembrane region" description="Helical" evidence="7">
    <location>
        <begin position="49"/>
        <end position="67"/>
    </location>
</feature>
<feature type="domain" description="Heme-copper oxidase subunit III family profile" evidence="8">
    <location>
        <begin position="1"/>
        <end position="179"/>
    </location>
</feature>
<gene>
    <name evidence="9" type="ORF">E6K72_04095</name>
</gene>
<evidence type="ECO:0000256" key="4">
    <source>
        <dbReference type="ARBA" id="ARBA00022989"/>
    </source>
</evidence>
<dbReference type="Gene3D" id="1.20.120.80">
    <property type="entry name" value="Cytochrome c oxidase, subunit III, four-helix bundle"/>
    <property type="match status" value="1"/>
</dbReference>
<feature type="transmembrane region" description="Helical" evidence="7">
    <location>
        <begin position="9"/>
        <end position="29"/>
    </location>
</feature>
<evidence type="ECO:0000256" key="5">
    <source>
        <dbReference type="ARBA" id="ARBA00023136"/>
    </source>
</evidence>
<reference evidence="9 10" key="1">
    <citation type="journal article" date="2019" name="Nat. Microbiol.">
        <title>Mediterranean grassland soil C-N compound turnover is dependent on rainfall and depth, and is mediated by genomically divergent microorganisms.</title>
        <authorList>
            <person name="Diamond S."/>
            <person name="Andeer P.F."/>
            <person name="Li Z."/>
            <person name="Crits-Christoph A."/>
            <person name="Burstein D."/>
            <person name="Anantharaman K."/>
            <person name="Lane K.R."/>
            <person name="Thomas B.C."/>
            <person name="Pan C."/>
            <person name="Northen T.R."/>
            <person name="Banfield J.F."/>
        </authorList>
    </citation>
    <scope>NUCLEOTIDE SEQUENCE [LARGE SCALE GENOMIC DNA]</scope>
    <source>
        <strain evidence="9">WS_2</strain>
    </source>
</reference>
<feature type="transmembrane region" description="Helical" evidence="7">
    <location>
        <begin position="79"/>
        <end position="99"/>
    </location>
</feature>
<sequence length="179" mass="19781">MGIPTGRLAVWWVLCSEIVIFGGILVSYIMHRLGHPEWGHQAAHTNLWIGAFNTLVLLSSSLSAVLAHQAAEQGNGPKAARLLFATIGGGATFLTVKGFEWTEEITHGMTIQSGGFWSYYYTAAGIHATHVLAGMVIMVFIAMAALKNRDLHRVELVGIYWHFVDIVWIFLFPLLYIAK</sequence>
<evidence type="ECO:0000256" key="2">
    <source>
        <dbReference type="ARBA" id="ARBA00010581"/>
    </source>
</evidence>
<dbReference type="Proteomes" id="UP000317716">
    <property type="component" value="Unassembled WGS sequence"/>
</dbReference>
<dbReference type="Pfam" id="PF00510">
    <property type="entry name" value="COX3"/>
    <property type="match status" value="1"/>
</dbReference>
<protein>
    <submittedName>
        <fullName evidence="9">Cytochrome oxidase subunit III</fullName>
    </submittedName>
</protein>
<evidence type="ECO:0000313" key="10">
    <source>
        <dbReference type="Proteomes" id="UP000317716"/>
    </source>
</evidence>
<dbReference type="InterPro" id="IPR013833">
    <property type="entry name" value="Cyt_c_oxidase_su3_a-hlx"/>
</dbReference>
<dbReference type="AlphaFoldDB" id="A0A538T040"/>
<evidence type="ECO:0000259" key="8">
    <source>
        <dbReference type="PROSITE" id="PS50253"/>
    </source>
</evidence>
<feature type="transmembrane region" description="Helical" evidence="7">
    <location>
        <begin position="158"/>
        <end position="178"/>
    </location>
</feature>
<dbReference type="GO" id="GO:0019646">
    <property type="term" value="P:aerobic electron transport chain"/>
    <property type="evidence" value="ECO:0007669"/>
    <property type="project" value="InterPro"/>
</dbReference>
<dbReference type="GO" id="GO:0005886">
    <property type="term" value="C:plasma membrane"/>
    <property type="evidence" value="ECO:0007669"/>
    <property type="project" value="UniProtKB-SubCell"/>
</dbReference>